<comment type="similarity">
    <text evidence="1 2">Belongs to the enoyl-CoA hydratase/isomerase family.</text>
</comment>
<dbReference type="SUPFAM" id="SSF52096">
    <property type="entry name" value="ClpP/crotonase"/>
    <property type="match status" value="1"/>
</dbReference>
<dbReference type="PANTHER" id="PTHR42964">
    <property type="entry name" value="ENOYL-COA HYDRATASE"/>
    <property type="match status" value="1"/>
</dbReference>
<dbReference type="PROSITE" id="PS00166">
    <property type="entry name" value="ENOYL_COA_HYDRATASE"/>
    <property type="match status" value="1"/>
</dbReference>
<evidence type="ECO:0000256" key="2">
    <source>
        <dbReference type="RuleBase" id="RU003707"/>
    </source>
</evidence>
<protein>
    <submittedName>
        <fullName evidence="3">Enoyl-CoA hydratase</fullName>
    </submittedName>
</protein>
<dbReference type="CDD" id="cd06558">
    <property type="entry name" value="crotonase-like"/>
    <property type="match status" value="1"/>
</dbReference>
<dbReference type="PANTHER" id="PTHR42964:SF1">
    <property type="entry name" value="POLYKETIDE BIOSYNTHESIS ENOYL-COA HYDRATASE PKSH-RELATED"/>
    <property type="match status" value="1"/>
</dbReference>
<dbReference type="InterPro" id="IPR018376">
    <property type="entry name" value="Enoyl-CoA_hyd/isom_CS"/>
</dbReference>
<dbReference type="RefSeq" id="WP_076409887.1">
    <property type="nucleotide sequence ID" value="NZ_AP028040.1"/>
</dbReference>
<dbReference type="InterPro" id="IPR029045">
    <property type="entry name" value="ClpP/crotonase-like_dom_sf"/>
</dbReference>
<dbReference type="InterPro" id="IPR001753">
    <property type="entry name" value="Enoyl-CoA_hydra/iso"/>
</dbReference>
<gene>
    <name evidence="3" type="ORF">BIZ92_20190</name>
</gene>
<dbReference type="GO" id="GO:0003824">
    <property type="term" value="F:catalytic activity"/>
    <property type="evidence" value="ECO:0007669"/>
    <property type="project" value="InterPro"/>
</dbReference>
<dbReference type="Gene3D" id="3.90.226.10">
    <property type="entry name" value="2-enoyl-CoA Hydratase, Chain A, domain 1"/>
    <property type="match status" value="1"/>
</dbReference>
<evidence type="ECO:0000313" key="4">
    <source>
        <dbReference type="Proteomes" id="UP000187251"/>
    </source>
</evidence>
<organism evidence="3 4">
    <name type="scientific">Alcaligenes xylosoxydans xylosoxydans</name>
    <name type="common">Achromobacter xylosoxidans</name>
    <dbReference type="NCBI Taxonomy" id="85698"/>
    <lineage>
        <taxon>Bacteria</taxon>
        <taxon>Pseudomonadati</taxon>
        <taxon>Pseudomonadota</taxon>
        <taxon>Betaproteobacteria</taxon>
        <taxon>Burkholderiales</taxon>
        <taxon>Alcaligenaceae</taxon>
        <taxon>Achromobacter</taxon>
    </lineage>
</organism>
<accession>A0A1R1JY98</accession>
<evidence type="ECO:0000313" key="3">
    <source>
        <dbReference type="EMBL" id="OMG91355.1"/>
    </source>
</evidence>
<sequence>MQQQSFDRTADGIAWSVADRIGRIVLHRAERANAISLALSRALVQAIDEVLAAQPRVVLLAAAGHTFCAGGDIDEFLAAGDGLEALVDDILTPLHPALRRLACGPAPVVAAVNGAIGGAGVGLALCADFVLATPALKLRTGYAAIGLSPDLGTSFFLARRVGVVRAMQWLMLSDPIDAQQCLASGAVDALYPQAELQERTESLLRRLAQGSPESLAGIKRLCDAVSCASLAAHLELEHRLLSRCARSTNAREGIRAFRQRRAPRFA</sequence>
<dbReference type="InterPro" id="IPR051683">
    <property type="entry name" value="Enoyl-CoA_Hydratase/Isomerase"/>
</dbReference>
<dbReference type="Proteomes" id="UP000187251">
    <property type="component" value="Unassembled WGS sequence"/>
</dbReference>
<comment type="caution">
    <text evidence="3">The sequence shown here is derived from an EMBL/GenBank/DDBJ whole genome shotgun (WGS) entry which is preliminary data.</text>
</comment>
<dbReference type="AlphaFoldDB" id="A0A1R1JY98"/>
<dbReference type="Pfam" id="PF00378">
    <property type="entry name" value="ECH_1"/>
    <property type="match status" value="1"/>
</dbReference>
<evidence type="ECO:0000256" key="1">
    <source>
        <dbReference type="ARBA" id="ARBA00005254"/>
    </source>
</evidence>
<dbReference type="OrthoDB" id="9777711at2"/>
<dbReference type="EMBL" id="MJMN01000004">
    <property type="protein sequence ID" value="OMG91355.1"/>
    <property type="molecule type" value="Genomic_DNA"/>
</dbReference>
<name>A0A1R1JY98_ALCXX</name>
<reference evidence="3 4" key="1">
    <citation type="submission" date="2016-09" db="EMBL/GenBank/DDBJ databases">
        <title>Phylogenomics of Achromobacter.</title>
        <authorList>
            <person name="Jeukens J."/>
            <person name="Freschi L."/>
            <person name="Vincent A.T."/>
            <person name="Emond-Rheault J.-G."/>
            <person name="Kukavica-Ibrulj I."/>
            <person name="Charette S.J."/>
            <person name="Levesque R.C."/>
        </authorList>
    </citation>
    <scope>NUCLEOTIDE SEQUENCE [LARGE SCALE GENOMIC DNA]</scope>
    <source>
        <strain evidence="3 4">AUS488</strain>
    </source>
</reference>
<proteinExistence type="inferred from homology"/>